<sequence>MHPTRGAIRLSKQAAKAKQAQKALLSTLAAAPRFVRPTVPAFTTPMIARRQGPVTQAVRSYATEGKAQVGAVKTVIGAVVDVQFDSDNLPPILNALEVQDFVGGRLVLEVSQHLGENTVRTIAMDGTEGLVRGSKVVDTGAPITIPVGPGALGRIMNVIGEPVDERGPIVGVKRSPIHADAPSFVDQSTTAEVLETGIKVVDLLAPYARGGKIGLFGGAGVGKTVLIQELINNVAKAHGGYSVFTGVGERTREGNDLYHEMIETGVINLEGDSKVALVFGQMNEPPGARARVALTGLTIAEYFRDEEGQDVLLFIDNIFRFTQAGSEVSALLGRIPSAVGYQPTLSTDMGGMQERITTTKKGSITSVQAVYVPADDLTDPAPATTFAHLDATTVLSRGIAELGIYPAVDPLDSKSRMLDPRIVGQEHYDIATKTQKILQDYKSLQDIIAILGMDELSEEDKLTVERARKIQRFMSQPFAVAQVFTGIEGKLVPLKTTLESFKELLSGACDHLPESAFYMVGDIADVKAKAAAQAKELAA</sequence>
<comment type="similarity">
    <text evidence="2">Belongs to the ATPase alpha/beta chains family.</text>
</comment>
<dbReference type="GO" id="GO:0005743">
    <property type="term" value="C:mitochondrial inner membrane"/>
    <property type="evidence" value="ECO:0007669"/>
    <property type="project" value="UniProtKB-SubCell"/>
</dbReference>
<dbReference type="FunFam" id="2.40.10.170:FF:000004">
    <property type="entry name" value="ATP synthase subunit beta"/>
    <property type="match status" value="1"/>
</dbReference>
<dbReference type="SUPFAM" id="SSF50615">
    <property type="entry name" value="N-terminal domain of alpha and beta subunits of F1 ATP synthase"/>
    <property type="match status" value="1"/>
</dbReference>
<keyword evidence="8 17" id="KW-0067">ATP-binding</keyword>
<keyword evidence="10" id="KW-1278">Translocase</keyword>
<comment type="subunit">
    <text evidence="17">F-type ATPases have 2 components, CF(1) - the catalytic core - and CF(0) - the membrane proton channel. CF(1) and CF(0) have multiple subunits.</text>
</comment>
<evidence type="ECO:0000313" key="19">
    <source>
        <dbReference type="EMBL" id="CED83740.1"/>
    </source>
</evidence>
<dbReference type="HAMAP" id="MF_01347">
    <property type="entry name" value="ATP_synth_beta_bact"/>
    <property type="match status" value="1"/>
</dbReference>
<dbReference type="Pfam" id="PF02874">
    <property type="entry name" value="ATP-synt_ab_N"/>
    <property type="match status" value="1"/>
</dbReference>
<evidence type="ECO:0000256" key="14">
    <source>
        <dbReference type="ARBA" id="ARBA00023196"/>
    </source>
</evidence>
<keyword evidence="9" id="KW-0809">Transit peptide</keyword>
<dbReference type="GO" id="GO:0042776">
    <property type="term" value="P:proton motive force-driven mitochondrial ATP synthesis"/>
    <property type="evidence" value="ECO:0007669"/>
    <property type="project" value="TreeGrafter"/>
</dbReference>
<dbReference type="InterPro" id="IPR036121">
    <property type="entry name" value="ATPase_F1/V1/A1_a/bsu_N_sf"/>
</dbReference>
<evidence type="ECO:0000256" key="1">
    <source>
        <dbReference type="ARBA" id="ARBA00004273"/>
    </source>
</evidence>
<dbReference type="InterPro" id="IPR055190">
    <property type="entry name" value="ATP-synt_VA_C"/>
</dbReference>
<protein>
    <recommendedName>
        <fullName evidence="17">ATP synthase subunit beta</fullName>
        <ecNumber evidence="17">7.1.2.2</ecNumber>
    </recommendedName>
</protein>
<dbReference type="Gene3D" id="1.10.1140.10">
    <property type="entry name" value="Bovine Mitochondrial F1-atpase, Atp Synthase Beta Chain, Chain D, domain 3"/>
    <property type="match status" value="1"/>
</dbReference>
<comment type="subcellular location">
    <subcellularLocation>
        <location evidence="1">Mitochondrion inner membrane</location>
    </subcellularLocation>
</comment>
<evidence type="ECO:0000256" key="17">
    <source>
        <dbReference type="RuleBase" id="RU003553"/>
    </source>
</evidence>
<dbReference type="CDD" id="cd01133">
    <property type="entry name" value="F1-ATPase_beta_CD"/>
    <property type="match status" value="1"/>
</dbReference>
<evidence type="ECO:0000256" key="4">
    <source>
        <dbReference type="ARBA" id="ARBA00022448"/>
    </source>
</evidence>
<dbReference type="SMART" id="SM00382">
    <property type="entry name" value="AAA"/>
    <property type="match status" value="1"/>
</dbReference>
<name>A0A0F7ST58_PHARH</name>
<proteinExistence type="inferred from homology"/>
<dbReference type="PANTHER" id="PTHR15184:SF71">
    <property type="entry name" value="ATP SYNTHASE SUBUNIT BETA, MITOCHONDRIAL"/>
    <property type="match status" value="1"/>
</dbReference>
<dbReference type="NCBIfam" id="TIGR01039">
    <property type="entry name" value="atpD"/>
    <property type="match status" value="1"/>
</dbReference>
<keyword evidence="13" id="KW-0472">Membrane</keyword>
<dbReference type="Pfam" id="PF00006">
    <property type="entry name" value="ATP-synt_ab"/>
    <property type="match status" value="1"/>
</dbReference>
<evidence type="ECO:0000256" key="12">
    <source>
        <dbReference type="ARBA" id="ARBA00023128"/>
    </source>
</evidence>
<dbReference type="PANTHER" id="PTHR15184">
    <property type="entry name" value="ATP SYNTHASE"/>
    <property type="match status" value="1"/>
</dbReference>
<comment type="subunit">
    <text evidence="3">F-type ATPases have 2 components, CF(1) - the catalytic core - and CF(0) - the membrane proton channel. CF(1) has five subunits: alpha(3), beta(3), gamma(1), delta(1), epsilon(1). CF(0) has three main subunits: a, b and c.</text>
</comment>
<evidence type="ECO:0000256" key="13">
    <source>
        <dbReference type="ARBA" id="ARBA00023136"/>
    </source>
</evidence>
<dbReference type="InterPro" id="IPR027417">
    <property type="entry name" value="P-loop_NTPase"/>
</dbReference>
<dbReference type="GO" id="GO:0005524">
    <property type="term" value="F:ATP binding"/>
    <property type="evidence" value="ECO:0007669"/>
    <property type="project" value="UniProtKB-KW"/>
</dbReference>
<dbReference type="PIRSF" id="PIRSF039072">
    <property type="entry name" value="ATPase_subunit_beta"/>
    <property type="match status" value="1"/>
</dbReference>
<dbReference type="InterPro" id="IPR005722">
    <property type="entry name" value="ATP_synth_F1_bsu"/>
</dbReference>
<keyword evidence="6" id="KW-0375">Hydrogen ion transport</keyword>
<dbReference type="GO" id="GO:0045259">
    <property type="term" value="C:proton-transporting ATP synthase complex"/>
    <property type="evidence" value="ECO:0007669"/>
    <property type="project" value="UniProtKB-KW"/>
</dbReference>
<dbReference type="EMBL" id="LN483157">
    <property type="protein sequence ID" value="CED83740.1"/>
    <property type="molecule type" value="Genomic_DNA"/>
</dbReference>
<dbReference type="InterPro" id="IPR000194">
    <property type="entry name" value="ATPase_F1/V1/A1_a/bsu_nucl-bd"/>
</dbReference>
<evidence type="ECO:0000256" key="11">
    <source>
        <dbReference type="ARBA" id="ARBA00023065"/>
    </source>
</evidence>
<evidence type="ECO:0000256" key="10">
    <source>
        <dbReference type="ARBA" id="ARBA00022967"/>
    </source>
</evidence>
<evidence type="ECO:0000259" key="18">
    <source>
        <dbReference type="SMART" id="SM00382"/>
    </source>
</evidence>
<comment type="catalytic activity">
    <reaction evidence="16 17">
        <text>ATP + H2O + 4 H(+)(in) = ADP + phosphate + 5 H(+)(out)</text>
        <dbReference type="Rhea" id="RHEA:57720"/>
        <dbReference type="ChEBI" id="CHEBI:15377"/>
        <dbReference type="ChEBI" id="CHEBI:15378"/>
        <dbReference type="ChEBI" id="CHEBI:30616"/>
        <dbReference type="ChEBI" id="CHEBI:43474"/>
        <dbReference type="ChEBI" id="CHEBI:456216"/>
        <dbReference type="EC" id="7.1.2.2"/>
    </reaction>
</comment>
<dbReference type="Gene3D" id="2.40.10.170">
    <property type="match status" value="1"/>
</dbReference>
<evidence type="ECO:0000256" key="16">
    <source>
        <dbReference type="ARBA" id="ARBA00048383"/>
    </source>
</evidence>
<keyword evidence="11" id="KW-0406">Ion transport</keyword>
<dbReference type="GO" id="GO:0046933">
    <property type="term" value="F:proton-transporting ATP synthase activity, rotational mechanism"/>
    <property type="evidence" value="ECO:0007669"/>
    <property type="project" value="InterPro"/>
</dbReference>
<dbReference type="EC" id="7.1.2.2" evidence="17"/>
<dbReference type="PROSITE" id="PS00152">
    <property type="entry name" value="ATPASE_ALPHA_BETA"/>
    <property type="match status" value="1"/>
</dbReference>
<comment type="function">
    <text evidence="17">Produces ATP from ADP in the presence of a proton gradient across the membrane.</text>
</comment>
<dbReference type="InterPro" id="IPR024034">
    <property type="entry name" value="ATPase_F1/V1_b/a_C"/>
</dbReference>
<evidence type="ECO:0000256" key="15">
    <source>
        <dbReference type="ARBA" id="ARBA00023310"/>
    </source>
</evidence>
<evidence type="ECO:0000256" key="3">
    <source>
        <dbReference type="ARBA" id="ARBA00011648"/>
    </source>
</evidence>
<keyword evidence="14 17" id="KW-0139">CF(1)</keyword>
<dbReference type="CDD" id="cd18115">
    <property type="entry name" value="ATP-synt_F1_beta_N"/>
    <property type="match status" value="1"/>
</dbReference>
<dbReference type="InterPro" id="IPR003593">
    <property type="entry name" value="AAA+_ATPase"/>
</dbReference>
<dbReference type="Gene3D" id="3.40.50.300">
    <property type="entry name" value="P-loop containing nucleotide triphosphate hydrolases"/>
    <property type="match status" value="1"/>
</dbReference>
<feature type="domain" description="AAA+ ATPase" evidence="18">
    <location>
        <begin position="209"/>
        <end position="392"/>
    </location>
</feature>
<evidence type="ECO:0000256" key="2">
    <source>
        <dbReference type="ARBA" id="ARBA00008936"/>
    </source>
</evidence>
<dbReference type="AlphaFoldDB" id="A0A0F7ST58"/>
<keyword evidence="4" id="KW-0813">Transport</keyword>
<keyword evidence="5 17" id="KW-0547">Nucleotide-binding</keyword>
<evidence type="ECO:0000256" key="5">
    <source>
        <dbReference type="ARBA" id="ARBA00022741"/>
    </source>
</evidence>
<dbReference type="InterPro" id="IPR004100">
    <property type="entry name" value="ATPase_F1/V1/A1_a/bsu_N"/>
</dbReference>
<dbReference type="SUPFAM" id="SSF52540">
    <property type="entry name" value="P-loop containing nucleoside triphosphate hydrolases"/>
    <property type="match status" value="1"/>
</dbReference>
<dbReference type="FunFam" id="1.10.1140.10:FF:000001">
    <property type="entry name" value="ATP synthase subunit beta"/>
    <property type="match status" value="1"/>
</dbReference>
<dbReference type="FunFam" id="3.40.50.300:FF:000026">
    <property type="entry name" value="ATP synthase subunit beta"/>
    <property type="match status" value="1"/>
</dbReference>
<reference evidence="19" key="1">
    <citation type="submission" date="2014-08" db="EMBL/GenBank/DDBJ databases">
        <authorList>
            <person name="Sharma Rahul"/>
            <person name="Thines Marco"/>
        </authorList>
    </citation>
    <scope>NUCLEOTIDE SEQUENCE</scope>
</reference>
<dbReference type="Pfam" id="PF22919">
    <property type="entry name" value="ATP-synt_VA_C"/>
    <property type="match status" value="1"/>
</dbReference>
<evidence type="ECO:0000256" key="9">
    <source>
        <dbReference type="ARBA" id="ARBA00022946"/>
    </source>
</evidence>
<evidence type="ECO:0000256" key="6">
    <source>
        <dbReference type="ARBA" id="ARBA00022781"/>
    </source>
</evidence>
<evidence type="ECO:0000256" key="7">
    <source>
        <dbReference type="ARBA" id="ARBA00022792"/>
    </source>
</evidence>
<organism evidence="19">
    <name type="scientific">Phaffia rhodozyma</name>
    <name type="common">Yeast</name>
    <name type="synonym">Xanthophyllomyces dendrorhous</name>
    <dbReference type="NCBI Taxonomy" id="264483"/>
    <lineage>
        <taxon>Eukaryota</taxon>
        <taxon>Fungi</taxon>
        <taxon>Dikarya</taxon>
        <taxon>Basidiomycota</taxon>
        <taxon>Agaricomycotina</taxon>
        <taxon>Tremellomycetes</taxon>
        <taxon>Cystofilobasidiales</taxon>
        <taxon>Mrakiaceae</taxon>
        <taxon>Phaffia</taxon>
    </lineage>
</organism>
<keyword evidence="12" id="KW-0496">Mitochondrion</keyword>
<keyword evidence="15 17" id="KW-0066">ATP synthesis</keyword>
<dbReference type="CDD" id="cd18110">
    <property type="entry name" value="ATP-synt_F1_beta_C"/>
    <property type="match status" value="1"/>
</dbReference>
<dbReference type="SUPFAM" id="SSF47917">
    <property type="entry name" value="C-terminal domain of alpha and beta subunits of F1 ATP synthase"/>
    <property type="match status" value="1"/>
</dbReference>
<accession>A0A0F7ST58</accession>
<dbReference type="FunFam" id="3.40.50.12240:FF:000006">
    <property type="entry name" value="ATP synthase subunit beta"/>
    <property type="match status" value="1"/>
</dbReference>
<dbReference type="InterPro" id="IPR020003">
    <property type="entry name" value="ATPase_a/bsu_AS"/>
</dbReference>
<evidence type="ECO:0000256" key="8">
    <source>
        <dbReference type="ARBA" id="ARBA00022840"/>
    </source>
</evidence>
<dbReference type="InterPro" id="IPR050053">
    <property type="entry name" value="ATPase_alpha/beta_chains"/>
</dbReference>
<keyword evidence="7" id="KW-0999">Mitochondrion inner membrane</keyword>